<proteinExistence type="predicted"/>
<feature type="chain" id="PRO_5028997682" evidence="1">
    <location>
        <begin position="21"/>
        <end position="219"/>
    </location>
</feature>
<evidence type="ECO:0000256" key="1">
    <source>
        <dbReference type="SAM" id="SignalP"/>
    </source>
</evidence>
<dbReference type="Gene3D" id="2.40.50.870">
    <property type="entry name" value="Protein of unknown function (DUF3299)"/>
    <property type="match status" value="1"/>
</dbReference>
<keyword evidence="1" id="KW-0732">Signal</keyword>
<dbReference type="RefSeq" id="WP_180308181.1">
    <property type="nucleotide sequence ID" value="NZ_CP058952.1"/>
</dbReference>
<feature type="signal peptide" evidence="1">
    <location>
        <begin position="1"/>
        <end position="20"/>
    </location>
</feature>
<dbReference type="AlphaFoldDB" id="A0A7D5ZIF8"/>
<accession>A0A7D5ZIF8</accession>
<protein>
    <submittedName>
        <fullName evidence="2">DUF3299 domain-containing protein</fullName>
    </submittedName>
</protein>
<sequence>MFAKLIVAVSSALLAFNLWAADAKAIKWSDLQPDSPTLRATVNKMNQQEKTRLMRAVQQRELKTMLDNGKLKASELTANDVKLLKEDFKDLNPLINEIEAFEKKRTGEMTAALNGETVQIDGYLLPLKQNGKKVTEFLLVPVIGACIHVPAPPPNQMVVVQYPKGYDQGDLFAPITVQGKLIIKASKANLSLADGASDVAVGYQMVATEVREYKKTATK</sequence>
<dbReference type="InterPro" id="IPR021727">
    <property type="entry name" value="DUF3299"/>
</dbReference>
<dbReference type="EMBL" id="CP058952">
    <property type="protein sequence ID" value="QLI81050.1"/>
    <property type="molecule type" value="Genomic_DNA"/>
</dbReference>
<name>A0A7D5ZIF8_9NEIS</name>
<keyword evidence="3" id="KW-1185">Reference proteome</keyword>
<evidence type="ECO:0000313" key="3">
    <source>
        <dbReference type="Proteomes" id="UP000510822"/>
    </source>
</evidence>
<evidence type="ECO:0000313" key="2">
    <source>
        <dbReference type="EMBL" id="QLI81050.1"/>
    </source>
</evidence>
<dbReference type="Proteomes" id="UP000510822">
    <property type="component" value="Chromosome"/>
</dbReference>
<reference evidence="2 3" key="1">
    <citation type="journal article" date="2016" name="Int. J. Syst. Evol. Microbiol.">
        <title>Chitinibacter fontanus sp. nov., isolated from a spring.</title>
        <authorList>
            <person name="Sheu S.Y."/>
            <person name="Li Y.S."/>
            <person name="Young C.C."/>
            <person name="Chen W.M."/>
        </authorList>
    </citation>
    <scope>NUCLEOTIDE SEQUENCE [LARGE SCALE GENOMIC DNA]</scope>
    <source>
        <strain evidence="2 3">STM-7</strain>
    </source>
</reference>
<gene>
    <name evidence="2" type="ORF">HZU75_05640</name>
</gene>
<dbReference type="Pfam" id="PF11736">
    <property type="entry name" value="DUF3299"/>
    <property type="match status" value="1"/>
</dbReference>
<organism evidence="2 3">
    <name type="scientific">Chitinibacter fontanus</name>
    <dbReference type="NCBI Taxonomy" id="1737446"/>
    <lineage>
        <taxon>Bacteria</taxon>
        <taxon>Pseudomonadati</taxon>
        <taxon>Pseudomonadota</taxon>
        <taxon>Betaproteobacteria</taxon>
        <taxon>Neisseriales</taxon>
        <taxon>Chitinibacteraceae</taxon>
        <taxon>Chitinibacter</taxon>
    </lineage>
</organism>
<dbReference type="KEGG" id="cfon:HZU75_05640"/>